<sequence>MARSALSDPALRTAQPASRTGLALGLLAGLALALPFAFAAVPPMDDYPAHLARLFVIDPGPGHPDLARHYRIDWRWTGNLGTDLAILPLARLIGLEPAARLVALLIPVLTGWGLVAVEWSLRRRVGVGALLAMIAVWSPPLRMGFLNYALAVALALWAFALWVRLAERADQRGAGRRGLVFGPVGLVVWLAHVSGWGVLGLMVLGFEIARRRGEGWRGLVAAGLATWPLWPPLAVMLATGGPGGGAALFAGDPGSLAYKKDMLLQVLRGDWRLFDLACLGLVLLAIVEARGRGRLDRRLVIPALLLLGAALVLPRHFAGGDFADARLGPVALMLGCLAIDWPLTLRSAGPVLALLGLRLGLMGAAWHAQAEELARLLPALDQVPRGARVASAVVRDRQAWTYAPFGHVGAWATLRRDALVNAHFALPGIHALQLREAGADFADPSQELTWQAGQDGQDGQEGQAVDLRAFAPARQADYLWYVGPAASVSGRAAPPPVILPPGATILFRTDRSLLARLAPAR</sequence>
<dbReference type="AlphaFoldDB" id="A0A7X1FB04"/>
<feature type="transmembrane region" description="Helical" evidence="1">
    <location>
        <begin position="98"/>
        <end position="117"/>
    </location>
</feature>
<evidence type="ECO:0008006" key="4">
    <source>
        <dbReference type="Google" id="ProtNLM"/>
    </source>
</evidence>
<accession>A0A7X1FB04</accession>
<evidence type="ECO:0000313" key="2">
    <source>
        <dbReference type="EMBL" id="MBC2653670.1"/>
    </source>
</evidence>
<feature type="transmembrane region" description="Helical" evidence="1">
    <location>
        <begin position="299"/>
        <end position="318"/>
    </location>
</feature>
<keyword evidence="1" id="KW-0812">Transmembrane</keyword>
<name>A0A7X1FB04_9SPHN</name>
<feature type="transmembrane region" description="Helical" evidence="1">
    <location>
        <begin position="145"/>
        <end position="165"/>
    </location>
</feature>
<keyword evidence="1" id="KW-0472">Membrane</keyword>
<proteinExistence type="predicted"/>
<feature type="transmembrane region" description="Helical" evidence="1">
    <location>
        <begin position="186"/>
        <end position="209"/>
    </location>
</feature>
<comment type="caution">
    <text evidence="2">The sequence shown here is derived from an EMBL/GenBank/DDBJ whole genome shotgun (WGS) entry which is preliminary data.</text>
</comment>
<feature type="transmembrane region" description="Helical" evidence="1">
    <location>
        <begin position="271"/>
        <end position="287"/>
    </location>
</feature>
<dbReference type="RefSeq" id="WP_185685042.1">
    <property type="nucleotide sequence ID" value="NZ_JACLAU010000069.1"/>
</dbReference>
<evidence type="ECO:0000256" key="1">
    <source>
        <dbReference type="SAM" id="Phobius"/>
    </source>
</evidence>
<protein>
    <recommendedName>
        <fullName evidence="4">Glycosyltransferase RgtA/B/C/D-like domain-containing protein</fullName>
    </recommendedName>
</protein>
<dbReference type="EMBL" id="JACLAU010000069">
    <property type="protein sequence ID" value="MBC2653670.1"/>
    <property type="molecule type" value="Genomic_DNA"/>
</dbReference>
<keyword evidence="1" id="KW-1133">Transmembrane helix</keyword>
<keyword evidence="3" id="KW-1185">Reference proteome</keyword>
<reference evidence="2 3" key="1">
    <citation type="submission" date="2020-08" db="EMBL/GenBank/DDBJ databases">
        <title>The genome sequence of Novosphingobium flavum 4Y4.</title>
        <authorList>
            <person name="Liu Y."/>
        </authorList>
    </citation>
    <scope>NUCLEOTIDE SEQUENCE [LARGE SCALE GENOMIC DNA]</scope>
    <source>
        <strain evidence="2 3">4Y4</strain>
    </source>
</reference>
<gene>
    <name evidence="2" type="ORF">H7F49_18485</name>
</gene>
<evidence type="ECO:0000313" key="3">
    <source>
        <dbReference type="Proteomes" id="UP000520156"/>
    </source>
</evidence>
<dbReference type="Proteomes" id="UP000520156">
    <property type="component" value="Unassembled WGS sequence"/>
</dbReference>
<organism evidence="2 3">
    <name type="scientific">Novosphingobium aerophilum</name>
    <dbReference type="NCBI Taxonomy" id="2839843"/>
    <lineage>
        <taxon>Bacteria</taxon>
        <taxon>Pseudomonadati</taxon>
        <taxon>Pseudomonadota</taxon>
        <taxon>Alphaproteobacteria</taxon>
        <taxon>Sphingomonadales</taxon>
        <taxon>Sphingomonadaceae</taxon>
        <taxon>Novosphingobium</taxon>
    </lineage>
</organism>
<feature type="transmembrane region" description="Helical" evidence="1">
    <location>
        <begin position="229"/>
        <end position="250"/>
    </location>
</feature>